<evidence type="ECO:0000256" key="9">
    <source>
        <dbReference type="ARBA" id="ARBA00022917"/>
    </source>
</evidence>
<dbReference type="InterPro" id="IPR032678">
    <property type="entry name" value="tRNA-synt_1_cat_dom"/>
</dbReference>
<keyword evidence="9 12" id="KW-0648">Protein biosynthesis</keyword>
<feature type="compositionally biased region" description="Basic and acidic residues" evidence="13">
    <location>
        <begin position="196"/>
        <end position="211"/>
    </location>
</feature>
<dbReference type="PANTHER" id="PTHR10890">
    <property type="entry name" value="CYSTEINYL-TRNA SYNTHETASE"/>
    <property type="match status" value="1"/>
</dbReference>
<dbReference type="Pfam" id="PF09190">
    <property type="entry name" value="DALR_2"/>
    <property type="match status" value="1"/>
</dbReference>
<reference evidence="15" key="2">
    <citation type="journal article" date="2015" name="Life">
        <title>A manual curation strategy to improve genome annotation: application to a set of haloarchael genomes.</title>
        <authorList>
            <person name="Pfeiffer F."/>
            <person name="Oesterhelt D."/>
        </authorList>
    </citation>
    <scope>NUCLEOTIDE SEQUENCE</scope>
    <source>
        <strain evidence="15">NRC-1</strain>
    </source>
</reference>
<feature type="short sequence motif" description="'HIGH' region" evidence="12">
    <location>
        <begin position="31"/>
        <end position="41"/>
    </location>
</feature>
<dbReference type="NCBIfam" id="TIGR00435">
    <property type="entry name" value="cysS"/>
    <property type="match status" value="1"/>
</dbReference>
<feature type="binding site" evidence="12">
    <location>
        <position position="230"/>
    </location>
    <ligand>
        <name>Zn(2+)</name>
        <dbReference type="ChEBI" id="CHEBI:29105"/>
    </ligand>
</feature>
<dbReference type="KEGG" id="hal:VNG_1097G"/>
<dbReference type="HAMAP" id="MF_00041">
    <property type="entry name" value="Cys_tRNA_synth"/>
    <property type="match status" value="1"/>
</dbReference>
<dbReference type="GO" id="GO:0008270">
    <property type="term" value="F:zinc ion binding"/>
    <property type="evidence" value="ECO:0007669"/>
    <property type="project" value="UniProtKB-UniRule"/>
</dbReference>
<comment type="cofactor">
    <cofactor evidence="12">
        <name>Zn(2+)</name>
        <dbReference type="ChEBI" id="CHEBI:29105"/>
    </cofactor>
    <text evidence="12">Binds 1 zinc ion per subunit.</text>
</comment>
<dbReference type="GO" id="GO:0004817">
    <property type="term" value="F:cysteine-tRNA ligase activity"/>
    <property type="evidence" value="ECO:0007669"/>
    <property type="project" value="UniProtKB-UniRule"/>
</dbReference>
<evidence type="ECO:0000256" key="6">
    <source>
        <dbReference type="ARBA" id="ARBA00022741"/>
    </source>
</evidence>
<dbReference type="InterPro" id="IPR014729">
    <property type="entry name" value="Rossmann-like_a/b/a_fold"/>
</dbReference>
<reference evidence="15" key="1">
    <citation type="journal article" date="2008" name="Genomics">
        <title>Evolution in the laboratory: the genome of Halobacterium salinarum strain R1 compared to that of strain NRC-1.</title>
        <authorList>
            <person name="Pfeiffer F."/>
            <person name="Schuster S.C."/>
            <person name="Broicher A."/>
            <person name="Falb M."/>
            <person name="Palm P."/>
            <person name="Rodewald K."/>
            <person name="Ruepp A."/>
            <person name="Soppa J."/>
            <person name="Tittor J."/>
            <person name="Oesterhelt D."/>
        </authorList>
    </citation>
    <scope>NUCLEOTIDE SEQUENCE</scope>
    <source>
        <strain evidence="15">NRC-1</strain>
    </source>
</reference>
<dbReference type="GO" id="GO:0005737">
    <property type="term" value="C:cytoplasm"/>
    <property type="evidence" value="ECO:0007669"/>
    <property type="project" value="UniProtKB-SubCell"/>
</dbReference>
<evidence type="ECO:0000256" key="8">
    <source>
        <dbReference type="ARBA" id="ARBA00022840"/>
    </source>
</evidence>
<dbReference type="InterPro" id="IPR024909">
    <property type="entry name" value="Cys-tRNA/MSH_ligase"/>
</dbReference>
<dbReference type="EC" id="6.1.1.16" evidence="12"/>
<dbReference type="Gene3D" id="3.40.50.620">
    <property type="entry name" value="HUPs"/>
    <property type="match status" value="1"/>
</dbReference>
<evidence type="ECO:0000256" key="4">
    <source>
        <dbReference type="ARBA" id="ARBA00022598"/>
    </source>
</evidence>
<dbReference type="SUPFAM" id="SSF52374">
    <property type="entry name" value="Nucleotidylyl transferase"/>
    <property type="match status" value="1"/>
</dbReference>
<dbReference type="InterPro" id="IPR015803">
    <property type="entry name" value="Cys-tRNA-ligase"/>
</dbReference>
<dbReference type="PRINTS" id="PR00983">
    <property type="entry name" value="TRNASYNTHCYS"/>
</dbReference>
<dbReference type="SMART" id="SM00840">
    <property type="entry name" value="DALR_2"/>
    <property type="match status" value="1"/>
</dbReference>
<keyword evidence="4 12" id="KW-0436">Ligase</keyword>
<dbReference type="SUPFAM" id="SSF47323">
    <property type="entry name" value="Anticodon-binding domain of a subclass of class I aminoacyl-tRNA synthetases"/>
    <property type="match status" value="1"/>
</dbReference>
<dbReference type="InterPro" id="IPR015273">
    <property type="entry name" value="Cys-tRNA-synt_Ia_DALR"/>
</dbReference>
<protein>
    <recommendedName>
        <fullName evidence="12">Cysteine--tRNA ligase</fullName>
        <ecNumber evidence="12">6.1.1.16</ecNumber>
    </recommendedName>
    <alternativeName>
        <fullName evidence="12">Cysteinyl-tRNA synthetase</fullName>
        <shortName evidence="12">CysRS</shortName>
    </alternativeName>
</protein>
<feature type="binding site" evidence="12">
    <location>
        <position position="29"/>
    </location>
    <ligand>
        <name>Zn(2+)</name>
        <dbReference type="ChEBI" id="CHEBI:29105"/>
    </ligand>
</feature>
<name>A0A510N657_HALSA</name>
<evidence type="ECO:0000259" key="14">
    <source>
        <dbReference type="SMART" id="SM00840"/>
    </source>
</evidence>
<dbReference type="SMR" id="A0A510N657"/>
<organism evidence="15">
    <name type="scientific">Halobacterium salinarum (strain ATCC 700922 / JCM 11081 / NRC-1)</name>
    <name type="common">Halobacterium halobium</name>
    <dbReference type="NCBI Taxonomy" id="64091"/>
    <lineage>
        <taxon>Archaea</taxon>
        <taxon>Methanobacteriati</taxon>
        <taxon>Methanobacteriota</taxon>
        <taxon>Stenosarchaea group</taxon>
        <taxon>Halobacteria</taxon>
        <taxon>Halobacteriales</taxon>
        <taxon>Halobacteriaceae</taxon>
        <taxon>Halobacterium</taxon>
        <taxon>Halobacterium salinarum NRC-34001</taxon>
    </lineage>
</organism>
<feature type="binding site" evidence="12">
    <location>
        <position position="290"/>
    </location>
    <ligand>
        <name>ATP</name>
        <dbReference type="ChEBI" id="CHEBI:30616"/>
    </ligand>
</feature>
<dbReference type="Pfam" id="PF23493">
    <property type="entry name" value="CysS_C"/>
    <property type="match status" value="1"/>
</dbReference>
<evidence type="ECO:0000256" key="10">
    <source>
        <dbReference type="ARBA" id="ARBA00023146"/>
    </source>
</evidence>
<evidence type="ECO:0000256" key="5">
    <source>
        <dbReference type="ARBA" id="ARBA00022723"/>
    </source>
</evidence>
<feature type="binding site" evidence="12">
    <location>
        <position position="259"/>
    </location>
    <ligand>
        <name>Zn(2+)</name>
        <dbReference type="ChEBI" id="CHEBI:29105"/>
    </ligand>
</feature>
<sequence>MTQYVSNTRSGEQEAFEPDDPENVLVYTCGLTVSDDAHLGHARLWVQSDVMTRWLSHAGYGVRHVQNVTDVNEKIVARVGADGLGDTEAAVAAHYTQSVIDDMRALNLARADVYPRVSEHVPEIIDLIGDLVDAGYAYEAGGSVYFDVRRFEEYGALSGQQVDELDPQGPDAEQAEKRHPADFALWKAGGVSPDDANTHRDDELPPLDGERGQTWASPWGEGRPGWHIECSAMAMTHLDDHIDIHVGGQDLVFPHHENEIAQSEAASGERFADHWLHVRLLETDGEKMSSSLGNFFTVSNAVAERGPNVVRMLLVSTSYTQRQTYSEATVSEATQRWERLQRAHERAADAIDSVAAHAKPADDALRTAVADARGEFAAAMRADFNTRAAVSALLELASAVNRHVDGTDTYDYQGLHDAVDAFETLGGDVLGLQFDDGAGEDAVSLADDVIDLVLDVREQERTAGNYERADDLRDRLEALGVSVEDTDDGATVRR</sequence>
<keyword evidence="8 12" id="KW-0067">ATP-binding</keyword>
<keyword evidence="3 12" id="KW-0963">Cytoplasm</keyword>
<keyword evidence="5 12" id="KW-0479">Metal-binding</keyword>
<dbReference type="Gene3D" id="1.20.120.1910">
    <property type="entry name" value="Cysteine-tRNA ligase, C-terminal anti-codon recognition domain"/>
    <property type="match status" value="1"/>
</dbReference>
<dbReference type="CDD" id="cd00672">
    <property type="entry name" value="CysRS_core"/>
    <property type="match status" value="1"/>
</dbReference>
<evidence type="ECO:0000256" key="7">
    <source>
        <dbReference type="ARBA" id="ARBA00022833"/>
    </source>
</evidence>
<evidence type="ECO:0000256" key="1">
    <source>
        <dbReference type="ARBA" id="ARBA00004496"/>
    </source>
</evidence>
<dbReference type="GeneID" id="68693886"/>
<evidence type="ECO:0000256" key="12">
    <source>
        <dbReference type="HAMAP-Rule" id="MF_00041"/>
    </source>
</evidence>
<keyword evidence="7 12" id="KW-0862">Zinc</keyword>
<dbReference type="EMBL" id="BK010829">
    <property type="protein sequence ID" value="DAC78208.1"/>
    <property type="molecule type" value="Genomic_DNA"/>
</dbReference>
<keyword evidence="6 12" id="KW-0547">Nucleotide-binding</keyword>
<dbReference type="Pfam" id="PF01406">
    <property type="entry name" value="tRNA-synt_1e"/>
    <property type="match status" value="1"/>
</dbReference>
<reference evidence="15" key="3">
    <citation type="journal article" date="2019" name="Microbiol. Resour. Announc.">
        <title>The genome of the Halobacterium salinarum type strain is closely related to that of the laboratory strains NRC-1 and R1.</title>
        <authorList>
            <person name="Pfeiffer F."/>
            <person name="Marchfelder A."/>
            <person name="Habermann B.H."/>
            <person name="Dyall-Smith M."/>
        </authorList>
    </citation>
    <scope>NUCLEOTIDE SEQUENCE</scope>
    <source>
        <strain evidence="15">NRC-1</strain>
    </source>
</reference>
<evidence type="ECO:0000256" key="11">
    <source>
        <dbReference type="ARBA" id="ARBA00047398"/>
    </source>
</evidence>
<accession>A0A510N657</accession>
<feature type="short sequence motif" description="'KMSKS' region" evidence="12">
    <location>
        <begin position="287"/>
        <end position="291"/>
    </location>
</feature>
<dbReference type="RefSeq" id="WP_010902789.1">
    <property type="nucleotide sequence ID" value="NC_002607.1"/>
</dbReference>
<evidence type="ECO:0000313" key="15">
    <source>
        <dbReference type="EMBL" id="DAC78208.1"/>
    </source>
</evidence>
<dbReference type="OrthoDB" id="9445at2157"/>
<proteinExistence type="inferred from homology"/>
<evidence type="ECO:0000256" key="3">
    <source>
        <dbReference type="ARBA" id="ARBA00022490"/>
    </source>
</evidence>
<dbReference type="FunFam" id="1.20.120.1910:FF:000022">
    <property type="entry name" value="Cysteine--tRNA ligase"/>
    <property type="match status" value="1"/>
</dbReference>
<gene>
    <name evidence="12 15" type="primary">cysS</name>
    <name evidence="15" type="ORF">VNG_1097G</name>
</gene>
<feature type="binding site" evidence="12">
    <location>
        <position position="255"/>
    </location>
    <ligand>
        <name>Zn(2+)</name>
        <dbReference type="ChEBI" id="CHEBI:29105"/>
    </ligand>
</feature>
<dbReference type="AlphaFoldDB" id="A0A510N657"/>
<dbReference type="InterPro" id="IPR056411">
    <property type="entry name" value="CysS_C"/>
</dbReference>
<dbReference type="PANTHER" id="PTHR10890:SF3">
    <property type="entry name" value="CYSTEINE--TRNA LIGASE, CYTOPLASMIC"/>
    <property type="match status" value="1"/>
</dbReference>
<dbReference type="InterPro" id="IPR009080">
    <property type="entry name" value="tRNAsynth_Ia_anticodon-bd"/>
</dbReference>
<comment type="subcellular location">
    <subcellularLocation>
        <location evidence="1 12">Cytoplasm</location>
    </subcellularLocation>
</comment>
<evidence type="ECO:0000256" key="2">
    <source>
        <dbReference type="ARBA" id="ARBA00005594"/>
    </source>
</evidence>
<dbReference type="GO" id="GO:0005524">
    <property type="term" value="F:ATP binding"/>
    <property type="evidence" value="ECO:0007669"/>
    <property type="project" value="UniProtKB-UniRule"/>
</dbReference>
<comment type="catalytic activity">
    <reaction evidence="11 12">
        <text>tRNA(Cys) + L-cysteine + ATP = L-cysteinyl-tRNA(Cys) + AMP + diphosphate</text>
        <dbReference type="Rhea" id="RHEA:17773"/>
        <dbReference type="Rhea" id="RHEA-COMP:9661"/>
        <dbReference type="Rhea" id="RHEA-COMP:9679"/>
        <dbReference type="ChEBI" id="CHEBI:30616"/>
        <dbReference type="ChEBI" id="CHEBI:33019"/>
        <dbReference type="ChEBI" id="CHEBI:35235"/>
        <dbReference type="ChEBI" id="CHEBI:78442"/>
        <dbReference type="ChEBI" id="CHEBI:78517"/>
        <dbReference type="ChEBI" id="CHEBI:456215"/>
        <dbReference type="EC" id="6.1.1.16"/>
    </reaction>
</comment>
<dbReference type="GO" id="GO:0006423">
    <property type="term" value="P:cysteinyl-tRNA aminoacylation"/>
    <property type="evidence" value="ECO:0007669"/>
    <property type="project" value="UniProtKB-UniRule"/>
</dbReference>
<comment type="similarity">
    <text evidence="2 12">Belongs to the class-I aminoacyl-tRNA synthetase family.</text>
</comment>
<evidence type="ECO:0000256" key="13">
    <source>
        <dbReference type="SAM" id="MobiDB-lite"/>
    </source>
</evidence>
<feature type="domain" description="Cysteinyl-tRNA synthetase class Ia DALR" evidence="14">
    <location>
        <begin position="375"/>
        <end position="441"/>
    </location>
</feature>
<keyword evidence="10 12" id="KW-0030">Aminoacyl-tRNA synthetase</keyword>
<feature type="region of interest" description="Disordered" evidence="13">
    <location>
        <begin position="187"/>
        <end position="220"/>
    </location>
</feature>